<evidence type="ECO:0000313" key="2">
    <source>
        <dbReference type="Proteomes" id="UP001189429"/>
    </source>
</evidence>
<proteinExistence type="predicted"/>
<keyword evidence="2" id="KW-1185">Reference proteome</keyword>
<protein>
    <submittedName>
        <fullName evidence="1">Uncharacterized protein</fullName>
    </submittedName>
</protein>
<organism evidence="1 2">
    <name type="scientific">Prorocentrum cordatum</name>
    <dbReference type="NCBI Taxonomy" id="2364126"/>
    <lineage>
        <taxon>Eukaryota</taxon>
        <taxon>Sar</taxon>
        <taxon>Alveolata</taxon>
        <taxon>Dinophyceae</taxon>
        <taxon>Prorocentrales</taxon>
        <taxon>Prorocentraceae</taxon>
        <taxon>Prorocentrum</taxon>
    </lineage>
</organism>
<dbReference type="EMBL" id="CAUYUJ010014973">
    <property type="protein sequence ID" value="CAK0848379.1"/>
    <property type="molecule type" value="Genomic_DNA"/>
</dbReference>
<accession>A0ABN9TQH8</accession>
<evidence type="ECO:0000313" key="1">
    <source>
        <dbReference type="EMBL" id="CAK0848379.1"/>
    </source>
</evidence>
<dbReference type="InterPro" id="IPR036380">
    <property type="entry name" value="Isochorismatase-like_sf"/>
</dbReference>
<comment type="caution">
    <text evidence="1">The sequence shown here is derived from an EMBL/GenBank/DDBJ whole genome shotgun (WGS) entry which is preliminary data.</text>
</comment>
<sequence>MSTASEPCPGISTGPFAEWLIRIFAHLSAGAYPYASFPGEMPGLATGSCGRGYPLAMHRGYECVLITDGTGATKRENHDAAISIRGMQGGVFGAVASAEAVCAALDALPRVDPAAAAAAAAAGRGAEKARLLSQVRAALAAGVVGAAELRELAGGAGSPGDSSAKRAKT</sequence>
<reference evidence="1" key="1">
    <citation type="submission" date="2023-10" db="EMBL/GenBank/DDBJ databases">
        <authorList>
            <person name="Chen Y."/>
            <person name="Shah S."/>
            <person name="Dougan E. K."/>
            <person name="Thang M."/>
            <person name="Chan C."/>
        </authorList>
    </citation>
    <scope>NUCLEOTIDE SEQUENCE [LARGE SCALE GENOMIC DNA]</scope>
</reference>
<dbReference type="SUPFAM" id="SSF52499">
    <property type="entry name" value="Isochorismatase-like hydrolases"/>
    <property type="match status" value="1"/>
</dbReference>
<dbReference type="Gene3D" id="3.40.50.850">
    <property type="entry name" value="Isochorismatase-like"/>
    <property type="match status" value="1"/>
</dbReference>
<dbReference type="Proteomes" id="UP001189429">
    <property type="component" value="Unassembled WGS sequence"/>
</dbReference>
<gene>
    <name evidence="1" type="ORF">PCOR1329_LOCUS41327</name>
</gene>
<name>A0ABN9TQH8_9DINO</name>